<organism evidence="2 3">
    <name type="scientific">Hypsizygus marmoreus</name>
    <name type="common">White beech mushroom</name>
    <name type="synonym">Agaricus marmoreus</name>
    <dbReference type="NCBI Taxonomy" id="39966"/>
    <lineage>
        <taxon>Eukaryota</taxon>
        <taxon>Fungi</taxon>
        <taxon>Dikarya</taxon>
        <taxon>Basidiomycota</taxon>
        <taxon>Agaricomycotina</taxon>
        <taxon>Agaricomycetes</taxon>
        <taxon>Agaricomycetidae</taxon>
        <taxon>Agaricales</taxon>
        <taxon>Tricholomatineae</taxon>
        <taxon>Lyophyllaceae</taxon>
        <taxon>Hypsizygus</taxon>
    </lineage>
</organism>
<reference evidence="2" key="1">
    <citation type="submission" date="2018-04" db="EMBL/GenBank/DDBJ databases">
        <title>Whole genome sequencing of Hypsizygus marmoreus.</title>
        <authorList>
            <person name="Choi I.-G."/>
            <person name="Min B."/>
            <person name="Kim J.-G."/>
            <person name="Kim S."/>
            <person name="Oh Y.-L."/>
            <person name="Kong W.-S."/>
            <person name="Park H."/>
            <person name="Jeong J."/>
            <person name="Song E.-S."/>
        </authorList>
    </citation>
    <scope>NUCLEOTIDE SEQUENCE [LARGE SCALE GENOMIC DNA]</scope>
    <source>
        <strain evidence="2">51987-8</strain>
    </source>
</reference>
<evidence type="ECO:0000313" key="2">
    <source>
        <dbReference type="EMBL" id="RDB16691.1"/>
    </source>
</evidence>
<name>A0A369J3T5_HYPMA</name>
<evidence type="ECO:0000256" key="1">
    <source>
        <dbReference type="SAM" id="MobiDB-lite"/>
    </source>
</evidence>
<protein>
    <submittedName>
        <fullName evidence="2">Uncharacterized protein</fullName>
    </submittedName>
</protein>
<sequence>MHESQAPIPPPRDICNRCVQPMMVLGGRIECVHQFMTNTVDSEPLTPLPPTDITLSLRPIARFDERLGSRRIGCLAPVEGGHGRLTSTSAPSHRHHTPDSHSMRGSVDVTFAIVARSQW</sequence>
<dbReference type="Proteomes" id="UP000076154">
    <property type="component" value="Unassembled WGS sequence"/>
</dbReference>
<dbReference type="InParanoid" id="A0A369J3T5"/>
<gene>
    <name evidence="2" type="ORF">Hypma_002474</name>
</gene>
<comment type="caution">
    <text evidence="2">The sequence shown here is derived from an EMBL/GenBank/DDBJ whole genome shotgun (WGS) entry which is preliminary data.</text>
</comment>
<dbReference type="AlphaFoldDB" id="A0A369J3T5"/>
<accession>A0A369J3T5</accession>
<dbReference type="EMBL" id="LUEZ02000122">
    <property type="protein sequence ID" value="RDB16691.1"/>
    <property type="molecule type" value="Genomic_DNA"/>
</dbReference>
<feature type="region of interest" description="Disordered" evidence="1">
    <location>
        <begin position="78"/>
        <end position="103"/>
    </location>
</feature>
<keyword evidence="3" id="KW-1185">Reference proteome</keyword>
<evidence type="ECO:0000313" key="3">
    <source>
        <dbReference type="Proteomes" id="UP000076154"/>
    </source>
</evidence>
<proteinExistence type="predicted"/>